<organism evidence="2 3">
    <name type="scientific">Leptobacterium flavescens</name>
    <dbReference type="NCBI Taxonomy" id="472055"/>
    <lineage>
        <taxon>Bacteria</taxon>
        <taxon>Pseudomonadati</taxon>
        <taxon>Bacteroidota</taxon>
        <taxon>Flavobacteriia</taxon>
        <taxon>Flavobacteriales</taxon>
        <taxon>Flavobacteriaceae</taxon>
        <taxon>Leptobacterium</taxon>
    </lineage>
</organism>
<dbReference type="AlphaFoldDB" id="A0A6P0ULR5"/>
<accession>A0A6P0ULR5</accession>
<evidence type="ECO:0000256" key="1">
    <source>
        <dbReference type="SAM" id="SignalP"/>
    </source>
</evidence>
<feature type="chain" id="PRO_5027098057" evidence="1">
    <location>
        <begin position="19"/>
        <end position="142"/>
    </location>
</feature>
<feature type="signal peptide" evidence="1">
    <location>
        <begin position="1"/>
        <end position="18"/>
    </location>
</feature>
<gene>
    <name evidence="2" type="ORF">GWK08_05315</name>
</gene>
<proteinExistence type="predicted"/>
<protein>
    <submittedName>
        <fullName evidence="2">Uncharacterized protein</fullName>
    </submittedName>
</protein>
<evidence type="ECO:0000313" key="2">
    <source>
        <dbReference type="EMBL" id="NER12849.1"/>
    </source>
</evidence>
<dbReference type="RefSeq" id="WP_163605858.1">
    <property type="nucleotide sequence ID" value="NZ_JAABOO010000001.1"/>
</dbReference>
<comment type="caution">
    <text evidence="2">The sequence shown here is derived from an EMBL/GenBank/DDBJ whole genome shotgun (WGS) entry which is preliminary data.</text>
</comment>
<evidence type="ECO:0000313" key="3">
    <source>
        <dbReference type="Proteomes" id="UP000468581"/>
    </source>
</evidence>
<dbReference type="Proteomes" id="UP000468581">
    <property type="component" value="Unassembled WGS sequence"/>
</dbReference>
<reference evidence="2 3" key="1">
    <citation type="submission" date="2020-01" db="EMBL/GenBank/DDBJ databases">
        <title>Leptobacterium flavescens.</title>
        <authorList>
            <person name="Wang G."/>
        </authorList>
    </citation>
    <scope>NUCLEOTIDE SEQUENCE [LARGE SCALE GENOMIC DNA]</scope>
    <source>
        <strain evidence="2 3">KCTC 22160</strain>
    </source>
</reference>
<keyword evidence="1" id="KW-0732">Signal</keyword>
<keyword evidence="3" id="KW-1185">Reference proteome</keyword>
<name>A0A6P0ULR5_9FLAO</name>
<dbReference type="EMBL" id="JAABOO010000001">
    <property type="protein sequence ID" value="NER12849.1"/>
    <property type="molecule type" value="Genomic_DNA"/>
</dbReference>
<sequence length="142" mass="15686">MLVTILFFLALTTSTIQAQTTIAEQLAGTWQFDEITSFSTIEPATRAKMDSIPGFKTQLLNAYRGRSTFFGSDGSYKVTLADGRSSTGSWQLTTSGEVQLTDPEGNVSYQRIGTLQNNHLVLIPVTSDGFKSIIKQWHFVKL</sequence>